<keyword evidence="1" id="KW-1133">Transmembrane helix</keyword>
<proteinExistence type="predicted"/>
<keyword evidence="1" id="KW-0472">Membrane</keyword>
<organism evidence="2">
    <name type="scientific">Ditylum brightwellii</name>
    <dbReference type="NCBI Taxonomy" id="49249"/>
    <lineage>
        <taxon>Eukaryota</taxon>
        <taxon>Sar</taxon>
        <taxon>Stramenopiles</taxon>
        <taxon>Ochrophyta</taxon>
        <taxon>Bacillariophyta</taxon>
        <taxon>Mediophyceae</taxon>
        <taxon>Lithodesmiophycidae</taxon>
        <taxon>Lithodesmiales</taxon>
        <taxon>Lithodesmiaceae</taxon>
        <taxon>Ditylum</taxon>
    </lineage>
</organism>
<evidence type="ECO:0000313" key="2">
    <source>
        <dbReference type="EMBL" id="CAD9322099.1"/>
    </source>
</evidence>
<dbReference type="AlphaFoldDB" id="A0A7S2E8T5"/>
<reference evidence="2" key="1">
    <citation type="submission" date="2021-01" db="EMBL/GenBank/DDBJ databases">
        <authorList>
            <person name="Corre E."/>
            <person name="Pelletier E."/>
            <person name="Niang G."/>
            <person name="Scheremetjew M."/>
            <person name="Finn R."/>
            <person name="Kale V."/>
            <person name="Holt S."/>
            <person name="Cochrane G."/>
            <person name="Meng A."/>
            <person name="Brown T."/>
            <person name="Cohen L."/>
        </authorList>
    </citation>
    <scope>NUCLEOTIDE SEQUENCE</scope>
    <source>
        <strain evidence="2">Pop2</strain>
    </source>
</reference>
<accession>A0A7S2E8T5</accession>
<keyword evidence="1" id="KW-0812">Transmembrane</keyword>
<feature type="transmembrane region" description="Helical" evidence="1">
    <location>
        <begin position="12"/>
        <end position="33"/>
    </location>
</feature>
<dbReference type="EMBL" id="HBGN01010687">
    <property type="protein sequence ID" value="CAD9322099.1"/>
    <property type="molecule type" value="Transcribed_RNA"/>
</dbReference>
<protein>
    <submittedName>
        <fullName evidence="2">Uncharacterized protein</fullName>
    </submittedName>
</protein>
<evidence type="ECO:0000256" key="1">
    <source>
        <dbReference type="SAM" id="Phobius"/>
    </source>
</evidence>
<name>A0A7S2E8T5_9STRA</name>
<sequence length="323" mass="37344">MESAAKVLKREHIKYALLLMTTVIFIAGGEFGWSQQRALLAAEGYLPLLRASGQQSLPYQKSGTVYGHVHIAKTSGSNLNGMMSVRYSHVCGNKGYSYDAYQHNKRLQEARDTHNDALRNDIYREVGSPDPNARLDFNRGRIPQPFVKEIGFEDCDWISWEGSWKDWVEIASGPYPLELHIPCRDPVDHLMSQCNHLSHQFDCQAADIRAEIDNCIVAIPERFNKKLEQDDNNINLKCFDFRSNDKYLEFMDGKIENRKMTIEYINRQSNDPRDKEKECIWSDASMQEFVSSYLLETHDYYEFCNRCMYSEDDLFDGALAESL</sequence>
<gene>
    <name evidence="2" type="ORF">DBRI1063_LOCUS6853</name>
</gene>